<reference evidence="4" key="1">
    <citation type="journal article" date="2019" name="Int. J. Syst. Evol. Microbiol.">
        <title>The Global Catalogue of Microorganisms (GCM) 10K type strain sequencing project: providing services to taxonomists for standard genome sequencing and annotation.</title>
        <authorList>
            <consortium name="The Broad Institute Genomics Platform"/>
            <consortium name="The Broad Institute Genome Sequencing Center for Infectious Disease"/>
            <person name="Wu L."/>
            <person name="Ma J."/>
        </authorList>
    </citation>
    <scope>NUCLEOTIDE SEQUENCE [LARGE SCALE GENOMIC DNA]</scope>
    <source>
        <strain evidence="4">JCM 17666</strain>
    </source>
</reference>
<protein>
    <submittedName>
        <fullName evidence="3">Aromatic-ring-hydroxylating dioxygenase subunit beta</fullName>
    </submittedName>
</protein>
<dbReference type="GO" id="GO:0051213">
    <property type="term" value="F:dioxygenase activity"/>
    <property type="evidence" value="ECO:0007669"/>
    <property type="project" value="UniProtKB-KW"/>
</dbReference>
<evidence type="ECO:0000313" key="4">
    <source>
        <dbReference type="Proteomes" id="UP001501671"/>
    </source>
</evidence>
<dbReference type="EMBL" id="BAABFO010000013">
    <property type="protein sequence ID" value="GAA4335306.1"/>
    <property type="molecule type" value="Genomic_DNA"/>
</dbReference>
<dbReference type="Pfam" id="PF00866">
    <property type="entry name" value="Ring_hydroxyl_B"/>
    <property type="match status" value="1"/>
</dbReference>
<dbReference type="RefSeq" id="WP_345250510.1">
    <property type="nucleotide sequence ID" value="NZ_BAABFO010000013.1"/>
</dbReference>
<sequence>MSALLAGRPAFDRDTLADFLTAYCDSLDDGHFDEWPSFFTDDARYSVTTAENRSKGYPAGMIDCIGKPMMRDRIYALTSANVFEPHTYRHVLSLPRVLGREPGGLRVKTAFMVMRTMAARQSEPFLCGYYDDLLVDDGGPRLKSRTVVCDASLIDMLIVIPL</sequence>
<dbReference type="InterPro" id="IPR000391">
    <property type="entry name" value="Rng_hydr_dOase-bsu"/>
</dbReference>
<evidence type="ECO:0000256" key="2">
    <source>
        <dbReference type="ARBA" id="ARBA00023002"/>
    </source>
</evidence>
<keyword evidence="4" id="KW-1185">Reference proteome</keyword>
<gene>
    <name evidence="3" type="ORF">GCM10023144_28430</name>
</gene>
<keyword evidence="2" id="KW-0560">Oxidoreductase</keyword>
<evidence type="ECO:0000256" key="1">
    <source>
        <dbReference type="ARBA" id="ARBA00009570"/>
    </source>
</evidence>
<dbReference type="SUPFAM" id="SSF54427">
    <property type="entry name" value="NTF2-like"/>
    <property type="match status" value="1"/>
</dbReference>
<dbReference type="InterPro" id="IPR032710">
    <property type="entry name" value="NTF2-like_dom_sf"/>
</dbReference>
<comment type="similarity">
    <text evidence="1">Belongs to the bacterial ring-hydroxylating dioxygenase beta subunit family.</text>
</comment>
<organism evidence="3 4">
    <name type="scientific">Pigmentiphaga soli</name>
    <dbReference type="NCBI Taxonomy" id="1007095"/>
    <lineage>
        <taxon>Bacteria</taxon>
        <taxon>Pseudomonadati</taxon>
        <taxon>Pseudomonadota</taxon>
        <taxon>Betaproteobacteria</taxon>
        <taxon>Burkholderiales</taxon>
        <taxon>Alcaligenaceae</taxon>
        <taxon>Pigmentiphaga</taxon>
    </lineage>
</organism>
<accession>A0ABP8H768</accession>
<proteinExistence type="inferred from homology"/>
<dbReference type="Gene3D" id="3.10.450.50">
    <property type="match status" value="1"/>
</dbReference>
<comment type="caution">
    <text evidence="3">The sequence shown here is derived from an EMBL/GenBank/DDBJ whole genome shotgun (WGS) entry which is preliminary data.</text>
</comment>
<evidence type="ECO:0000313" key="3">
    <source>
        <dbReference type="EMBL" id="GAA4335306.1"/>
    </source>
</evidence>
<name>A0ABP8H768_9BURK</name>
<keyword evidence="3" id="KW-0223">Dioxygenase</keyword>
<dbReference type="CDD" id="cd00667">
    <property type="entry name" value="ring_hydroxylating_dioxygenases_beta"/>
    <property type="match status" value="1"/>
</dbReference>
<dbReference type="Proteomes" id="UP001501671">
    <property type="component" value="Unassembled WGS sequence"/>
</dbReference>